<reference evidence="15 16" key="1">
    <citation type="journal article" date="2014" name="Int. J. Syst. Evol. Microbiol.">
        <title>Complete genome sequence of Corynebacterium casei LMG S-19264T (=DSM 44701T), isolated from a smear-ripened cheese.</title>
        <authorList>
            <consortium name="US DOE Joint Genome Institute (JGI-PGF)"/>
            <person name="Walter F."/>
            <person name="Albersmeier A."/>
            <person name="Kalinowski J."/>
            <person name="Ruckert C."/>
        </authorList>
    </citation>
    <scope>NUCLEOTIDE SEQUENCE [LARGE SCALE GENOMIC DNA]</scope>
    <source>
        <strain evidence="15 16">CGMCC 1.7286</strain>
    </source>
</reference>
<dbReference type="EMBL" id="BMLT01000009">
    <property type="protein sequence ID" value="GGO85624.1"/>
    <property type="molecule type" value="Genomic_DNA"/>
</dbReference>
<keyword evidence="4" id="KW-0597">Phosphoprotein</keyword>
<dbReference type="InterPro" id="IPR050428">
    <property type="entry name" value="TCS_sensor_his_kinase"/>
</dbReference>
<dbReference type="CDD" id="cd00075">
    <property type="entry name" value="HATPase"/>
    <property type="match status" value="1"/>
</dbReference>
<dbReference type="GO" id="GO:0005886">
    <property type="term" value="C:plasma membrane"/>
    <property type="evidence" value="ECO:0007669"/>
    <property type="project" value="TreeGrafter"/>
</dbReference>
<dbReference type="InterPro" id="IPR003594">
    <property type="entry name" value="HATPase_dom"/>
</dbReference>
<dbReference type="Gene3D" id="1.10.287.130">
    <property type="match status" value="1"/>
</dbReference>
<dbReference type="EC" id="2.7.13.3" evidence="3"/>
<organism evidence="15 16">
    <name type="scientific">Marinobacterium nitratireducens</name>
    <dbReference type="NCBI Taxonomy" id="518897"/>
    <lineage>
        <taxon>Bacteria</taxon>
        <taxon>Pseudomonadati</taxon>
        <taxon>Pseudomonadota</taxon>
        <taxon>Gammaproteobacteria</taxon>
        <taxon>Oceanospirillales</taxon>
        <taxon>Oceanospirillaceae</taxon>
        <taxon>Marinobacterium</taxon>
    </lineage>
</organism>
<keyword evidence="6" id="KW-0812">Transmembrane</keyword>
<feature type="domain" description="Histidine kinase" evidence="13">
    <location>
        <begin position="253"/>
        <end position="458"/>
    </location>
</feature>
<dbReference type="SMART" id="SM00387">
    <property type="entry name" value="HATPase_c"/>
    <property type="match status" value="1"/>
</dbReference>
<evidence type="ECO:0000256" key="5">
    <source>
        <dbReference type="ARBA" id="ARBA00022679"/>
    </source>
</evidence>
<keyword evidence="12" id="KW-0472">Membrane</keyword>
<gene>
    <name evidence="15" type="ORF">GCM10011348_34600</name>
</gene>
<sequence>MRSIRRFMLLTLLLLLSLSAMITVFWTYLHSSHEVEEVFDASLVQNAKVLHGQVIAYRQRAALQELQRSVSLERLDQAPDDDDYHSGNANDPGHPYEYQVGFQAGSLDGELWVSTPPDFPVVERVEPGFMTVGEGDNRWRLYTLRNPELGIWVRSGHRMAVRDELTGQIAAKLLLPIVVVLPGLLLLLSLGIRRGLAPLETIRQSLASRRSDDLQPLPSERLPSELVPVVGSMNDLFARVASTLDRERRFTADAAHELRTPLAALRIHLEKLRLPETQSADLMCSIDRMERVVTQLLMLARIEPQRGKVPLKPLNLSQRCCSLVAELYPKALERGLSIEFEEGADLQVAGDETLLDILLRNLIENAIRYTCAEDVIRVRLSRESDRACIEVIDHGRGIAEADRQKVLERFYREGRQSVEGAGLGLSIVVLIVELHNGELRLEETPGGGLTVRVLLPGI</sequence>
<dbReference type="InterPro" id="IPR004358">
    <property type="entry name" value="Sig_transdc_His_kin-like_C"/>
</dbReference>
<accession>A0A917ZKN6</accession>
<protein>
    <recommendedName>
        <fullName evidence="3">histidine kinase</fullName>
        <ecNumber evidence="3">2.7.13.3</ecNumber>
    </recommendedName>
</protein>
<dbReference type="InterPro" id="IPR003660">
    <property type="entry name" value="HAMP_dom"/>
</dbReference>
<keyword evidence="7" id="KW-0547">Nucleotide-binding</keyword>
<dbReference type="InterPro" id="IPR003661">
    <property type="entry name" value="HisK_dim/P_dom"/>
</dbReference>
<evidence type="ECO:0000256" key="11">
    <source>
        <dbReference type="ARBA" id="ARBA00023012"/>
    </source>
</evidence>
<keyword evidence="10" id="KW-1133">Transmembrane helix</keyword>
<dbReference type="AlphaFoldDB" id="A0A917ZKN6"/>
<keyword evidence="8 15" id="KW-0418">Kinase</keyword>
<keyword evidence="9" id="KW-0067">ATP-binding</keyword>
<evidence type="ECO:0000256" key="7">
    <source>
        <dbReference type="ARBA" id="ARBA00022741"/>
    </source>
</evidence>
<evidence type="ECO:0000256" key="2">
    <source>
        <dbReference type="ARBA" id="ARBA00004141"/>
    </source>
</evidence>
<keyword evidence="11" id="KW-0902">Two-component regulatory system</keyword>
<evidence type="ECO:0000256" key="9">
    <source>
        <dbReference type="ARBA" id="ARBA00022840"/>
    </source>
</evidence>
<evidence type="ECO:0000256" key="1">
    <source>
        <dbReference type="ARBA" id="ARBA00000085"/>
    </source>
</evidence>
<dbReference type="Pfam" id="PF00512">
    <property type="entry name" value="HisKA"/>
    <property type="match status" value="1"/>
</dbReference>
<evidence type="ECO:0000313" key="16">
    <source>
        <dbReference type="Proteomes" id="UP000599578"/>
    </source>
</evidence>
<feature type="domain" description="HAMP" evidence="14">
    <location>
        <begin position="193"/>
        <end position="245"/>
    </location>
</feature>
<evidence type="ECO:0000256" key="3">
    <source>
        <dbReference type="ARBA" id="ARBA00012438"/>
    </source>
</evidence>
<evidence type="ECO:0000256" key="12">
    <source>
        <dbReference type="ARBA" id="ARBA00023136"/>
    </source>
</evidence>
<proteinExistence type="predicted"/>
<dbReference type="Pfam" id="PF02518">
    <property type="entry name" value="HATPase_c"/>
    <property type="match status" value="1"/>
</dbReference>
<dbReference type="SUPFAM" id="SSF47384">
    <property type="entry name" value="Homodimeric domain of signal transducing histidine kinase"/>
    <property type="match status" value="1"/>
</dbReference>
<dbReference type="Proteomes" id="UP000599578">
    <property type="component" value="Unassembled WGS sequence"/>
</dbReference>
<comment type="subcellular location">
    <subcellularLocation>
        <location evidence="2">Membrane</location>
        <topology evidence="2">Multi-pass membrane protein</topology>
    </subcellularLocation>
</comment>
<evidence type="ECO:0000256" key="10">
    <source>
        <dbReference type="ARBA" id="ARBA00022989"/>
    </source>
</evidence>
<dbReference type="InterPro" id="IPR036097">
    <property type="entry name" value="HisK_dim/P_sf"/>
</dbReference>
<dbReference type="PANTHER" id="PTHR45436">
    <property type="entry name" value="SENSOR HISTIDINE KINASE YKOH"/>
    <property type="match status" value="1"/>
</dbReference>
<dbReference type="CDD" id="cd00082">
    <property type="entry name" value="HisKA"/>
    <property type="match status" value="1"/>
</dbReference>
<dbReference type="PROSITE" id="PS50109">
    <property type="entry name" value="HIS_KIN"/>
    <property type="match status" value="1"/>
</dbReference>
<dbReference type="GO" id="GO:0005524">
    <property type="term" value="F:ATP binding"/>
    <property type="evidence" value="ECO:0007669"/>
    <property type="project" value="UniProtKB-KW"/>
</dbReference>
<dbReference type="PRINTS" id="PR00344">
    <property type="entry name" value="BCTRLSENSOR"/>
</dbReference>
<comment type="caution">
    <text evidence="15">The sequence shown here is derived from an EMBL/GenBank/DDBJ whole genome shotgun (WGS) entry which is preliminary data.</text>
</comment>
<evidence type="ECO:0000259" key="13">
    <source>
        <dbReference type="PROSITE" id="PS50109"/>
    </source>
</evidence>
<dbReference type="PANTHER" id="PTHR45436:SF14">
    <property type="entry name" value="SENSOR PROTEIN QSEC"/>
    <property type="match status" value="1"/>
</dbReference>
<keyword evidence="5" id="KW-0808">Transferase</keyword>
<keyword evidence="16" id="KW-1185">Reference proteome</keyword>
<dbReference type="InterPro" id="IPR036890">
    <property type="entry name" value="HATPase_C_sf"/>
</dbReference>
<evidence type="ECO:0000256" key="6">
    <source>
        <dbReference type="ARBA" id="ARBA00022692"/>
    </source>
</evidence>
<name>A0A917ZKN6_9GAMM</name>
<comment type="catalytic activity">
    <reaction evidence="1">
        <text>ATP + protein L-histidine = ADP + protein N-phospho-L-histidine.</text>
        <dbReference type="EC" id="2.7.13.3"/>
    </reaction>
</comment>
<dbReference type="Gene3D" id="3.30.565.10">
    <property type="entry name" value="Histidine kinase-like ATPase, C-terminal domain"/>
    <property type="match status" value="1"/>
</dbReference>
<dbReference type="GO" id="GO:0000155">
    <property type="term" value="F:phosphorelay sensor kinase activity"/>
    <property type="evidence" value="ECO:0007669"/>
    <property type="project" value="InterPro"/>
</dbReference>
<dbReference type="SMART" id="SM00388">
    <property type="entry name" value="HisKA"/>
    <property type="match status" value="1"/>
</dbReference>
<dbReference type="SUPFAM" id="SSF55874">
    <property type="entry name" value="ATPase domain of HSP90 chaperone/DNA topoisomerase II/histidine kinase"/>
    <property type="match status" value="1"/>
</dbReference>
<evidence type="ECO:0000313" key="15">
    <source>
        <dbReference type="EMBL" id="GGO85624.1"/>
    </source>
</evidence>
<dbReference type="PROSITE" id="PS50885">
    <property type="entry name" value="HAMP"/>
    <property type="match status" value="1"/>
</dbReference>
<evidence type="ECO:0000256" key="8">
    <source>
        <dbReference type="ARBA" id="ARBA00022777"/>
    </source>
</evidence>
<evidence type="ECO:0000256" key="4">
    <source>
        <dbReference type="ARBA" id="ARBA00022553"/>
    </source>
</evidence>
<evidence type="ECO:0000259" key="14">
    <source>
        <dbReference type="PROSITE" id="PS50885"/>
    </source>
</evidence>
<dbReference type="RefSeq" id="WP_188861863.1">
    <property type="nucleotide sequence ID" value="NZ_BMLT01000009.1"/>
</dbReference>
<dbReference type="InterPro" id="IPR005467">
    <property type="entry name" value="His_kinase_dom"/>
</dbReference>